<proteinExistence type="predicted"/>
<dbReference type="PANTHER" id="PTHR33069:SF3">
    <property type="entry name" value="DYNEIN HEAVY CHAIN TAIL DOMAIN-CONTAINING PROTEIN"/>
    <property type="match status" value="1"/>
</dbReference>
<reference evidence="2" key="1">
    <citation type="submission" date="2014-03" db="EMBL/GenBank/DDBJ databases">
        <title>The Genome Sequence of Puccinia striiformis f. sp. tritici PST-78.</title>
        <authorList>
            <consortium name="The Broad Institute Genome Sequencing Platform"/>
            <person name="Cuomo C."/>
            <person name="Hulbert S."/>
            <person name="Chen X."/>
            <person name="Walker B."/>
            <person name="Young S.K."/>
            <person name="Zeng Q."/>
            <person name="Gargeya S."/>
            <person name="Fitzgerald M."/>
            <person name="Haas B."/>
            <person name="Abouelleil A."/>
            <person name="Alvarado L."/>
            <person name="Arachchi H.M."/>
            <person name="Berlin A.M."/>
            <person name="Chapman S.B."/>
            <person name="Goldberg J."/>
            <person name="Griggs A."/>
            <person name="Gujja S."/>
            <person name="Hansen M."/>
            <person name="Howarth C."/>
            <person name="Imamovic A."/>
            <person name="Larimer J."/>
            <person name="McCowan C."/>
            <person name="Montmayeur A."/>
            <person name="Murphy C."/>
            <person name="Neiman D."/>
            <person name="Pearson M."/>
            <person name="Priest M."/>
            <person name="Roberts A."/>
            <person name="Saif S."/>
            <person name="Shea T."/>
            <person name="Sisk P."/>
            <person name="Sykes S."/>
            <person name="Wortman J."/>
            <person name="Nusbaum C."/>
            <person name="Birren B."/>
        </authorList>
    </citation>
    <scope>NUCLEOTIDE SEQUENCE [LARGE SCALE GENOMIC DNA]</scope>
    <source>
        <strain evidence="2">race PST-78</strain>
    </source>
</reference>
<dbReference type="PANTHER" id="PTHR33069">
    <property type="entry name" value="CHROMOSOME 7, WHOLE GENOME SHOTGUN SEQUENCE-RELATED"/>
    <property type="match status" value="1"/>
</dbReference>
<protein>
    <submittedName>
        <fullName evidence="1">Uncharacterized protein</fullName>
    </submittedName>
</protein>
<name>A0A0L0VEE6_9BASI</name>
<dbReference type="AlphaFoldDB" id="A0A0L0VEE6"/>
<evidence type="ECO:0000313" key="2">
    <source>
        <dbReference type="Proteomes" id="UP000054564"/>
    </source>
</evidence>
<evidence type="ECO:0000313" key="1">
    <source>
        <dbReference type="EMBL" id="KNE97364.1"/>
    </source>
</evidence>
<sequence>MADQETNSIPQTASVLELLRDLIERHEESMNGPHGEEKQELTQDERDHKIELLDKLHSPLLPAIQDRLCSLLTSLDLQQHVSEKHPHPNFELTCKILSELDETMYETIYAIESAALDTIPIHTQDHHFGRCKDFRTTHLMFSISTLIVSLQCIFLRSSCFIKAWERSTKNPENAKYRTATSRVRAFVLGQIVECAHLAGNISKWTQASDFQVIQDEWEEKAELLNPSLEIVIDLTQPKTSRQESITPFREHVTELAKSTATLIKLSRIFLTNISKNKPRKLPFTLDTVINSETLSALHERPGGIAYRFERHVKILSESFERDILVGGKAAMRGRIGSLSISFDSILVLLAAYLVALPPGINHASLRTDFKAWLSVWQRSWHTAARHFTNVLDSIQDPN</sequence>
<keyword evidence="2" id="KW-1185">Reference proteome</keyword>
<dbReference type="Proteomes" id="UP000054564">
    <property type="component" value="Unassembled WGS sequence"/>
</dbReference>
<dbReference type="OrthoDB" id="10338335at2759"/>
<accession>A0A0L0VEE6</accession>
<dbReference type="EMBL" id="AJIL01000069">
    <property type="protein sequence ID" value="KNE97364.1"/>
    <property type="molecule type" value="Genomic_DNA"/>
</dbReference>
<comment type="caution">
    <text evidence="1">The sequence shown here is derived from an EMBL/GenBank/DDBJ whole genome shotgun (WGS) entry which is preliminary data.</text>
</comment>
<gene>
    <name evidence="1" type="ORF">PSTG_09341</name>
</gene>
<organism evidence="1 2">
    <name type="scientific">Puccinia striiformis f. sp. tritici PST-78</name>
    <dbReference type="NCBI Taxonomy" id="1165861"/>
    <lineage>
        <taxon>Eukaryota</taxon>
        <taxon>Fungi</taxon>
        <taxon>Dikarya</taxon>
        <taxon>Basidiomycota</taxon>
        <taxon>Pucciniomycotina</taxon>
        <taxon>Pucciniomycetes</taxon>
        <taxon>Pucciniales</taxon>
        <taxon>Pucciniaceae</taxon>
        <taxon>Puccinia</taxon>
    </lineage>
</organism>